<organism evidence="2">
    <name type="scientific">freshwater metagenome</name>
    <dbReference type="NCBI Taxonomy" id="449393"/>
    <lineage>
        <taxon>unclassified sequences</taxon>
        <taxon>metagenomes</taxon>
        <taxon>ecological metagenomes</taxon>
    </lineage>
</organism>
<dbReference type="EMBL" id="CAEZTD010000044">
    <property type="protein sequence ID" value="CAB4560622.1"/>
    <property type="molecule type" value="Genomic_DNA"/>
</dbReference>
<name>A0A6J6D9T9_9ZZZZ</name>
<feature type="transmembrane region" description="Helical" evidence="1">
    <location>
        <begin position="54"/>
        <end position="74"/>
    </location>
</feature>
<evidence type="ECO:0000313" key="2">
    <source>
        <dbReference type="EMBL" id="CAB4560622.1"/>
    </source>
</evidence>
<keyword evidence="1" id="KW-0472">Membrane</keyword>
<keyword evidence="1" id="KW-1133">Transmembrane helix</keyword>
<gene>
    <name evidence="2" type="ORF">UFOPK1591_00707</name>
</gene>
<feature type="transmembrane region" description="Helical" evidence="1">
    <location>
        <begin position="21"/>
        <end position="42"/>
    </location>
</feature>
<sequence length="126" mass="13652">MARTADRTPRRAPRRRSLVESLGAIVLIFESVVMFLAALAIFGLKALPAEQALIGGALLVVALFITAALLRWTWGVVLGSVLQVGVLLTGLFVPTMWLVGAIFTLLWAYAVYTGITLDKQKKEVTP</sequence>
<proteinExistence type="predicted"/>
<dbReference type="AlphaFoldDB" id="A0A6J6D9T9"/>
<evidence type="ECO:0000256" key="1">
    <source>
        <dbReference type="SAM" id="Phobius"/>
    </source>
</evidence>
<accession>A0A6J6D9T9</accession>
<dbReference type="InterPro" id="IPR025327">
    <property type="entry name" value="DUF4233"/>
</dbReference>
<feature type="transmembrane region" description="Helical" evidence="1">
    <location>
        <begin position="86"/>
        <end position="110"/>
    </location>
</feature>
<reference evidence="2" key="1">
    <citation type="submission" date="2020-05" db="EMBL/GenBank/DDBJ databases">
        <authorList>
            <person name="Chiriac C."/>
            <person name="Salcher M."/>
            <person name="Ghai R."/>
            <person name="Kavagutti S V."/>
        </authorList>
    </citation>
    <scope>NUCLEOTIDE SEQUENCE</scope>
</reference>
<dbReference type="Pfam" id="PF14017">
    <property type="entry name" value="DUF4233"/>
    <property type="match status" value="1"/>
</dbReference>
<keyword evidence="1" id="KW-0812">Transmembrane</keyword>
<protein>
    <submittedName>
        <fullName evidence="2">Unannotated protein</fullName>
    </submittedName>
</protein>